<accession>A0A8X8GAQ5</accession>
<dbReference type="Proteomes" id="UP000887300">
    <property type="component" value="Unassembled WGS sequence"/>
</dbReference>
<organism evidence="2 3">
    <name type="scientific">Acidithiobacillus ferridurans</name>
    <dbReference type="NCBI Taxonomy" id="1232575"/>
    <lineage>
        <taxon>Bacteria</taxon>
        <taxon>Pseudomonadati</taxon>
        <taxon>Pseudomonadota</taxon>
        <taxon>Acidithiobacillia</taxon>
        <taxon>Acidithiobacillales</taxon>
        <taxon>Acidithiobacillaceae</taxon>
        <taxon>Acidithiobacillus</taxon>
    </lineage>
</organism>
<protein>
    <submittedName>
        <fullName evidence="2">Transposase</fullName>
    </submittedName>
</protein>
<dbReference type="Pfam" id="PF13546">
    <property type="entry name" value="DDE_5"/>
    <property type="match status" value="1"/>
</dbReference>
<evidence type="ECO:0000313" key="2">
    <source>
        <dbReference type="EMBL" id="MBU2722671.1"/>
    </source>
</evidence>
<reference evidence="2" key="1">
    <citation type="journal article" date="2021" name="ISME J.">
        <title>Genomic evolution of the class Acidithiobacillia: deep-branching Proteobacteria living in extreme acidic conditions.</title>
        <authorList>
            <person name="Moya-Beltran A."/>
            <person name="Beard S."/>
            <person name="Rojas-Villalobos C."/>
            <person name="Issotta F."/>
            <person name="Gallardo Y."/>
            <person name="Ulloa R."/>
            <person name="Giaveno A."/>
            <person name="Degli Esposti M."/>
            <person name="Johnson D.B."/>
            <person name="Quatrini R."/>
        </authorList>
    </citation>
    <scope>NUCLEOTIDE SEQUENCE</scope>
    <source>
        <strain evidence="2">DSM 583</strain>
    </source>
</reference>
<gene>
    <name evidence="2" type="ORF">HF568_05495</name>
</gene>
<dbReference type="RefSeq" id="WP_193640707.1">
    <property type="nucleotide sequence ID" value="NZ_CP134225.1"/>
</dbReference>
<dbReference type="EMBL" id="JABBHS010000170">
    <property type="protein sequence ID" value="MBU2722671.1"/>
    <property type="molecule type" value="Genomic_DNA"/>
</dbReference>
<name>A0A8X8GAQ5_ACIFI</name>
<comment type="caution">
    <text evidence="2">The sequence shown here is derived from an EMBL/GenBank/DDBJ whole genome shotgun (WGS) entry which is preliminary data.</text>
</comment>
<dbReference type="InterPro" id="IPR012337">
    <property type="entry name" value="RNaseH-like_sf"/>
</dbReference>
<dbReference type="SUPFAM" id="SSF53098">
    <property type="entry name" value="Ribonuclease H-like"/>
    <property type="match status" value="1"/>
</dbReference>
<dbReference type="InterPro" id="IPR038721">
    <property type="entry name" value="IS701-like_DDE_dom"/>
</dbReference>
<evidence type="ECO:0000259" key="1">
    <source>
        <dbReference type="Pfam" id="PF13546"/>
    </source>
</evidence>
<proteinExistence type="predicted"/>
<feature type="domain" description="Transposase IS701-like DDE" evidence="1">
    <location>
        <begin position="22"/>
        <end position="284"/>
    </location>
</feature>
<sequence>MSMLRDLLLPFQSAFSDSRLGRERAQWFPFILLAIMVPFTSSMSSNLLRSLQTLFGLDVNARRFYLFMASTQLAWDRLWPIAWNLIPSPLVDGRLILALDDTLNDKTGKRIFGCGFFFDHTAKVNHPTYPWAQNIVMLGLLKPIKGRWACLPLGCRFYHRQKDIAAGKINVRRHGQVPVFQSKMAQAAAMILPVATHFSGHSPLIVCDSWFGNNGLWKPLNAAEPSIHLLSRLRSSTVLYAEPADAARTAKGRPRKYGDRCGSVTELATSLREQAQRHTVQLYGKAREIRAYDQIFLLKTLRCPVRVVWVFRKTQWVAFFTTDLTLSVTQIVEYYGARWKIEAGFKEIKQEIGSARSQNRTADAVTNHLHFCLLATTLTWIYADRITADPKRRHIVKGRTSFAFSDVRKLITDEALSSHFLGLWPHLCQPPHKSFTQMLMRMVA</sequence>
<evidence type="ECO:0000313" key="3">
    <source>
        <dbReference type="Proteomes" id="UP000887300"/>
    </source>
</evidence>
<dbReference type="AlphaFoldDB" id="A0A8X8GAQ5"/>